<dbReference type="Pfam" id="PF07711">
    <property type="entry name" value="RabGGT_insert"/>
    <property type="match status" value="1"/>
</dbReference>
<evidence type="ECO:0000256" key="1">
    <source>
        <dbReference type="ARBA" id="ARBA00001936"/>
    </source>
</evidence>
<keyword evidence="17" id="KW-1185">Reference proteome</keyword>
<keyword evidence="7 13" id="KW-0479">Metal-binding</keyword>
<keyword evidence="9 13" id="KW-0378">Hydrolase</keyword>
<dbReference type="Pfam" id="PF09412">
    <property type="entry name" value="XendoU"/>
    <property type="match status" value="1"/>
</dbReference>
<feature type="domain" description="EndoU" evidence="15">
    <location>
        <begin position="430"/>
        <end position="703"/>
    </location>
</feature>
<name>A0AA88XT86_PINIB</name>
<dbReference type="GO" id="GO:0004521">
    <property type="term" value="F:RNA endonuclease activity"/>
    <property type="evidence" value="ECO:0007669"/>
    <property type="project" value="UniProtKB-UniRule"/>
</dbReference>
<dbReference type="InterPro" id="IPR009087">
    <property type="entry name" value="RabGGT_asu_insert-domain"/>
</dbReference>
<feature type="non-terminal residue" evidence="16">
    <location>
        <position position="1"/>
    </location>
</feature>
<gene>
    <name evidence="16" type="ORF">FSP39_018174</name>
</gene>
<keyword evidence="12" id="KW-0456">Lyase</keyword>
<evidence type="ECO:0000259" key="15">
    <source>
        <dbReference type="PROSITE" id="PS51959"/>
    </source>
</evidence>
<evidence type="ECO:0000313" key="17">
    <source>
        <dbReference type="Proteomes" id="UP001186944"/>
    </source>
</evidence>
<evidence type="ECO:0000256" key="12">
    <source>
        <dbReference type="ARBA" id="ARBA00023239"/>
    </source>
</evidence>
<keyword evidence="10 13" id="KW-0694">RNA-binding</keyword>
<dbReference type="Proteomes" id="UP001186944">
    <property type="component" value="Unassembled WGS sequence"/>
</dbReference>
<comment type="similarity">
    <text evidence="2 13">Belongs to the ENDOU family.</text>
</comment>
<dbReference type="GO" id="GO:0016829">
    <property type="term" value="F:lyase activity"/>
    <property type="evidence" value="ECO:0007669"/>
    <property type="project" value="UniProtKB-KW"/>
</dbReference>
<reference evidence="16" key="1">
    <citation type="submission" date="2019-08" db="EMBL/GenBank/DDBJ databases">
        <title>The improved chromosome-level genome for the pearl oyster Pinctada fucata martensii using PacBio sequencing and Hi-C.</title>
        <authorList>
            <person name="Zheng Z."/>
        </authorList>
    </citation>
    <scope>NUCLEOTIDE SEQUENCE</scope>
    <source>
        <strain evidence="16">ZZ-2019</strain>
        <tissue evidence="16">Adductor muscle</tissue>
    </source>
</reference>
<evidence type="ECO:0000256" key="7">
    <source>
        <dbReference type="ARBA" id="ARBA00022723"/>
    </source>
</evidence>
<dbReference type="FunFam" id="1.25.40.120:FF:000001">
    <property type="entry name" value="Geranylgeranyl transferase type-2 subunit alpha"/>
    <property type="match status" value="1"/>
</dbReference>
<comment type="catalytic activity">
    <reaction evidence="13">
        <text>ribonucleotidyl-uridine-RNA = a 5'-end dephospho-uridine-RNA + a 3'-end 2',3'-cyclophospho-ribonucleotide-RNA</text>
        <dbReference type="Rhea" id="RHEA:67792"/>
        <dbReference type="Rhea" id="RHEA-COMP:10464"/>
        <dbReference type="Rhea" id="RHEA-COMP:17354"/>
        <dbReference type="Rhea" id="RHEA-COMP:17356"/>
        <dbReference type="ChEBI" id="CHEBI:83064"/>
        <dbReference type="ChEBI" id="CHEBI:173117"/>
        <dbReference type="ChEBI" id="CHEBI:173224"/>
    </reaction>
</comment>
<evidence type="ECO:0000256" key="10">
    <source>
        <dbReference type="ARBA" id="ARBA00022884"/>
    </source>
</evidence>
<evidence type="ECO:0000256" key="5">
    <source>
        <dbReference type="ARBA" id="ARBA00022614"/>
    </source>
</evidence>
<keyword evidence="5" id="KW-0433">Leucine-rich repeat</keyword>
<dbReference type="GO" id="GO:0016787">
    <property type="term" value="F:hydrolase activity"/>
    <property type="evidence" value="ECO:0007669"/>
    <property type="project" value="UniProtKB-KW"/>
</dbReference>
<dbReference type="InterPro" id="IPR036254">
    <property type="entry name" value="RabGGT_asu_insert-dom_sf"/>
</dbReference>
<feature type="region of interest" description="Disordered" evidence="14">
    <location>
        <begin position="1"/>
        <end position="21"/>
    </location>
</feature>
<dbReference type="InterPro" id="IPR037227">
    <property type="entry name" value="EndoU-like"/>
</dbReference>
<proteinExistence type="inferred from homology"/>
<dbReference type="SUPFAM" id="SSF142877">
    <property type="entry name" value="EndoU-like"/>
    <property type="match status" value="1"/>
</dbReference>
<dbReference type="SUPFAM" id="SSF48439">
    <property type="entry name" value="Protein prenylyltransferase"/>
    <property type="match status" value="1"/>
</dbReference>
<dbReference type="GO" id="GO:0004663">
    <property type="term" value="F:Rab geranylgeranyltransferase activity"/>
    <property type="evidence" value="ECO:0007669"/>
    <property type="project" value="InterPro"/>
</dbReference>
<dbReference type="Gene3D" id="1.25.40.120">
    <property type="entry name" value="Protein prenylyltransferase"/>
    <property type="match status" value="1"/>
</dbReference>
<dbReference type="PANTHER" id="PTHR12439">
    <property type="entry name" value="PLACENTAL PROTEIN 11-RELATED"/>
    <property type="match status" value="1"/>
</dbReference>
<keyword evidence="4" id="KW-0597">Phosphoprotein</keyword>
<dbReference type="AlphaFoldDB" id="A0AA88XT86"/>
<dbReference type="PROSITE" id="PS51959">
    <property type="entry name" value="ENDOU"/>
    <property type="match status" value="1"/>
</dbReference>
<evidence type="ECO:0000256" key="9">
    <source>
        <dbReference type="ARBA" id="ARBA00022801"/>
    </source>
</evidence>
<evidence type="ECO:0000256" key="4">
    <source>
        <dbReference type="ARBA" id="ARBA00022553"/>
    </source>
</evidence>
<dbReference type="InterPro" id="IPR018998">
    <property type="entry name" value="EndoU_C"/>
</dbReference>
<dbReference type="Pfam" id="PF01239">
    <property type="entry name" value="PPTA"/>
    <property type="match status" value="5"/>
</dbReference>
<dbReference type="PANTHER" id="PTHR12439:SF11">
    <property type="entry name" value="URIDYLATE-SPECIFIC ENDORIBONUCLEASE"/>
    <property type="match status" value="1"/>
</dbReference>
<sequence>HGRIKVKTTAEQQEAKRKEREKKLKIYNAGTAASFKKKGEKEYDEEGLKISGEILSVNPDFYTLWNYRKEAYLHLKDNRSPEELQSLMANELYFLENCLKVNPKSYGTWHHRCFIMENMPEPDWGRELQLCNTFLEMDERNFHCWDYRRYVVLMSEVDLEEELDYTTQKIQSNFSNYSSWHYRSKLLPMIHPDPTNPTRVQEDILLQEHETVQNAVFTDPDDQSAWFYHRWLLGRGRKKLQISCVHINRNHKRIIVLLTNPIRVPYGHSLQLHIDGTSVDVTWKNVLGDPYHNSIWMCHFEKDIPSDVEVSIAVTLETHSDATQFSQGLHLPANQNEAWVMAEYKVGSRFSAELSAAATSTLEKELEAIKELHSVEPENKWVLLTLLFLMKAMDPRHDNCSAEITDCFFKLVHVDEKRKYYYRDLSIFDPDPELSEILTKLWELDSNKCYDGVEFEIDLQGYVKSGRHLERDRARYNLFAWVDEEKVFERKTYKTFRALLDNYELECGKPERVTDEERKENRDFIDAIMETELMQEAHSYLIKHGKAPEGLIDFKRLLYKTWFTLMRRTKGDRDFDSSSFEHVFVGEGREDQFIGLHNWIQFYLQEKAGNIDYHGYFRRETVQDDEHFRLIALQFDWRNEKGKPMSSCFLGTSPEFEIAAYTICYLMGKTGCIDCQIGEYEVEVSCKCIGRLGIGTAYIAAARM</sequence>
<dbReference type="GO" id="GO:0003723">
    <property type="term" value="F:RNA binding"/>
    <property type="evidence" value="ECO:0007669"/>
    <property type="project" value="UniProtKB-UniRule"/>
</dbReference>
<dbReference type="GO" id="GO:0008270">
    <property type="term" value="F:zinc ion binding"/>
    <property type="evidence" value="ECO:0007669"/>
    <property type="project" value="InterPro"/>
</dbReference>
<keyword evidence="6 13" id="KW-0540">Nuclease</keyword>
<evidence type="ECO:0000256" key="6">
    <source>
        <dbReference type="ARBA" id="ARBA00022722"/>
    </source>
</evidence>
<dbReference type="CDD" id="cd21159">
    <property type="entry name" value="XendoU"/>
    <property type="match status" value="1"/>
</dbReference>
<evidence type="ECO:0000256" key="2">
    <source>
        <dbReference type="ARBA" id="ARBA00010168"/>
    </source>
</evidence>
<dbReference type="SUPFAM" id="SSF49594">
    <property type="entry name" value="Rab geranylgeranyltransferase alpha-subunit, insert domain"/>
    <property type="match status" value="1"/>
</dbReference>
<dbReference type="InterPro" id="IPR002088">
    <property type="entry name" value="Prenyl_trans_a"/>
</dbReference>
<keyword evidence="8 13" id="KW-0255">Endonuclease</keyword>
<evidence type="ECO:0000256" key="8">
    <source>
        <dbReference type="ARBA" id="ARBA00022759"/>
    </source>
</evidence>
<dbReference type="PROSITE" id="PS51147">
    <property type="entry name" value="PFTA"/>
    <property type="match status" value="5"/>
</dbReference>
<evidence type="ECO:0000256" key="13">
    <source>
        <dbReference type="RuleBase" id="RU367085"/>
    </source>
</evidence>
<evidence type="ECO:0000256" key="11">
    <source>
        <dbReference type="ARBA" id="ARBA00023211"/>
    </source>
</evidence>
<dbReference type="EC" id="4.6.1.-" evidence="13"/>
<keyword evidence="11 13" id="KW-0464">Manganese</keyword>
<dbReference type="Gene3D" id="2.60.40.1130">
    <property type="entry name" value="Rab geranylgeranyltransferase alpha-subunit, insert domain"/>
    <property type="match status" value="1"/>
</dbReference>
<evidence type="ECO:0000256" key="14">
    <source>
        <dbReference type="SAM" id="MobiDB-lite"/>
    </source>
</evidence>
<protein>
    <recommendedName>
        <fullName evidence="13">Uridylate-specific endoribonuclease</fullName>
        <ecNumber evidence="13">4.6.1.-</ecNumber>
    </recommendedName>
</protein>
<organism evidence="16 17">
    <name type="scientific">Pinctada imbricata</name>
    <name type="common">Atlantic pearl-oyster</name>
    <name type="synonym">Pinctada martensii</name>
    <dbReference type="NCBI Taxonomy" id="66713"/>
    <lineage>
        <taxon>Eukaryota</taxon>
        <taxon>Metazoa</taxon>
        <taxon>Spiralia</taxon>
        <taxon>Lophotrochozoa</taxon>
        <taxon>Mollusca</taxon>
        <taxon>Bivalvia</taxon>
        <taxon>Autobranchia</taxon>
        <taxon>Pteriomorphia</taxon>
        <taxon>Pterioida</taxon>
        <taxon>Pterioidea</taxon>
        <taxon>Pteriidae</taxon>
        <taxon>Pinctada</taxon>
    </lineage>
</organism>
<dbReference type="EMBL" id="VSWD01000010">
    <property type="protein sequence ID" value="KAK3091238.1"/>
    <property type="molecule type" value="Genomic_DNA"/>
</dbReference>
<comment type="subunit">
    <text evidence="3 13">Monomer.</text>
</comment>
<evidence type="ECO:0000256" key="3">
    <source>
        <dbReference type="ARBA" id="ARBA00011245"/>
    </source>
</evidence>
<comment type="caution">
    <text evidence="16">The sequence shown here is derived from an EMBL/GenBank/DDBJ whole genome shotgun (WGS) entry which is preliminary data.</text>
</comment>
<comment type="cofactor">
    <cofactor evidence="1 13">
        <name>Mn(2+)</name>
        <dbReference type="ChEBI" id="CHEBI:29035"/>
    </cofactor>
</comment>
<evidence type="ECO:0000313" key="16">
    <source>
        <dbReference type="EMBL" id="KAK3091238.1"/>
    </source>
</evidence>
<dbReference type="InterPro" id="IPR039787">
    <property type="entry name" value="ENDOU"/>
</dbReference>
<accession>A0AA88XT86</accession>